<proteinExistence type="predicted"/>
<dbReference type="NCBIfam" id="NF047333">
    <property type="entry name" value="Chlam_inc_CT214"/>
    <property type="match status" value="1"/>
</dbReference>
<reference evidence="2" key="1">
    <citation type="submission" date="2013-04" db="EMBL/GenBank/DDBJ databases">
        <title>Genome sequence of Chlamydia psittaci 10_881_SC42.</title>
        <authorList>
            <person name="Huot-Creasy H."/>
            <person name="McCracken C.L."/>
            <person name="Humphries M."/>
            <person name="Sachse K."/>
            <person name="Laroucau K."/>
            <person name="Bavoil P."/>
            <person name="Myers G.S."/>
        </authorList>
    </citation>
    <scope>NUCLEOTIDE SEQUENCE [LARGE SCALE GENOMIC DNA]</scope>
    <source>
        <strain evidence="2">10_881_SC42</strain>
    </source>
</reference>
<organism evidence="2 3">
    <name type="scientific">Chlamydia avium</name>
    <dbReference type="NCBI Taxonomy" id="1457141"/>
    <lineage>
        <taxon>Bacteria</taxon>
        <taxon>Pseudomonadati</taxon>
        <taxon>Chlamydiota</taxon>
        <taxon>Chlamydiia</taxon>
        <taxon>Chlamydiales</taxon>
        <taxon>Chlamydiaceae</taxon>
        <taxon>Chlamydia/Chlamydophila group</taxon>
        <taxon>Chlamydia</taxon>
    </lineage>
</organism>
<protein>
    <recommendedName>
        <fullName evidence="4">Inner membrane protein</fullName>
    </recommendedName>
</protein>
<feature type="transmembrane region" description="Helical" evidence="1">
    <location>
        <begin position="64"/>
        <end position="89"/>
    </location>
</feature>
<evidence type="ECO:0000256" key="1">
    <source>
        <dbReference type="SAM" id="Phobius"/>
    </source>
</evidence>
<dbReference type="Proteomes" id="UP000014821">
    <property type="component" value="Unassembled WGS sequence"/>
</dbReference>
<keyword evidence="1" id="KW-0812">Transmembrane</keyword>
<keyword evidence="3" id="KW-1185">Reference proteome</keyword>
<gene>
    <name evidence="2" type="ORF">CP10881SC42_0714</name>
</gene>
<name>A0ABN0MS02_9CHLA</name>
<evidence type="ECO:0000313" key="3">
    <source>
        <dbReference type="Proteomes" id="UP000014821"/>
    </source>
</evidence>
<feature type="transmembrane region" description="Helical" evidence="1">
    <location>
        <begin position="36"/>
        <end position="58"/>
    </location>
</feature>
<evidence type="ECO:0008006" key="4">
    <source>
        <dbReference type="Google" id="ProtNLM"/>
    </source>
</evidence>
<evidence type="ECO:0000313" key="2">
    <source>
        <dbReference type="EMBL" id="EPP38222.1"/>
    </source>
</evidence>
<dbReference type="RefSeq" id="WP_020356201.1">
    <property type="nucleotide sequence ID" value="NZ_KE360587.1"/>
</dbReference>
<dbReference type="EMBL" id="ATND01000002">
    <property type="protein sequence ID" value="EPP38222.1"/>
    <property type="molecule type" value="Genomic_DNA"/>
</dbReference>
<keyword evidence="1" id="KW-1133">Transmembrane helix</keyword>
<sequence length="575" mass="63145">MPNTDCFLSRPVVVDAHDKNRTSNLVESNSIRQAQIIGLITGIIASVLLLITLLLFIIPSVPVACVIVSGSVLCLLTTISLVAFATYFIKIRRVLSDLTEVSADLRARFIDCSLDLARDLGCRGSSQQVRDSVCQPLSPSDKGAIADSQPSSISSYIPEESLQSFEQITSVLEEETTSDVKEELFVKSCTKQLLSLSRSSGPLPSFDQLPNYKKEQAGVSKQFTSCCIGLTNFIDKLNKGELPLSALEAVSMFFRPFMGCDSHSVLCITCNAKDLFLNRSAGCFWLNNALTRPETADSLLALLHLLKTLPNSRRSYPSSLKLLNFLFTGWCLANVELYPYIVGSIQKLSATQEQRDHIVELLASGNVLGALCFLHGQTREEWKEVLILPEDTSQPVGAQMSIQYVLPMESVSLTYLRRMIQLSDSKPESEKQAEKLAEELHKLLSKLSRLLPSNILGLVANIARKDSSLSKQMSELERFFDSLPTPSLEEVVSIVKSICDSKIIQTRLQSYLPYAGKDTLGAILSTLALGGLVAGVFTKKQMVFIAHSLGLSVDQLEDKILKGEIAKVVLPLLFG</sequence>
<accession>A0ABN0MS02</accession>
<keyword evidence="1" id="KW-0472">Membrane</keyword>
<comment type="caution">
    <text evidence="2">The sequence shown here is derived from an EMBL/GenBank/DDBJ whole genome shotgun (WGS) entry which is preliminary data.</text>
</comment>